<dbReference type="EMBL" id="VIWX01000002">
    <property type="protein sequence ID" value="TWF95846.1"/>
    <property type="molecule type" value="Genomic_DNA"/>
</dbReference>
<gene>
    <name evidence="2" type="ORF">FHU35_12846</name>
</gene>
<reference evidence="2 3" key="1">
    <citation type="submission" date="2019-06" db="EMBL/GenBank/DDBJ databases">
        <title>Sequencing the genomes of 1000 actinobacteria strains.</title>
        <authorList>
            <person name="Klenk H.-P."/>
        </authorList>
    </citation>
    <scope>NUCLEOTIDE SEQUENCE [LARGE SCALE GENOMIC DNA]</scope>
    <source>
        <strain evidence="2 3">DSM 46699</strain>
    </source>
</reference>
<feature type="region of interest" description="Disordered" evidence="1">
    <location>
        <begin position="1"/>
        <end position="82"/>
    </location>
</feature>
<keyword evidence="3" id="KW-1185">Reference proteome</keyword>
<comment type="caution">
    <text evidence="2">The sequence shown here is derived from an EMBL/GenBank/DDBJ whole genome shotgun (WGS) entry which is preliminary data.</text>
</comment>
<dbReference type="AlphaFoldDB" id="A0A561U8Z9"/>
<protein>
    <submittedName>
        <fullName evidence="2">Uncharacterized protein</fullName>
    </submittedName>
</protein>
<feature type="compositionally biased region" description="Low complexity" evidence="1">
    <location>
        <begin position="18"/>
        <end position="80"/>
    </location>
</feature>
<feature type="compositionally biased region" description="Low complexity" evidence="1">
    <location>
        <begin position="1"/>
        <end position="10"/>
    </location>
</feature>
<proteinExistence type="predicted"/>
<sequence>MPTTSSGSAQRGRKGSGQRRSGSTTTSTTKASASRSSSNRSSSNRSSAATSSTTAASATRSTAKPAAKTADATAKSSGASIPVPYVTAQLRTTQISLPGLPELPELPGRENLTSTVTAVRSALPSRDQLLFYSGLTAAAALSVIEWPVAAAIGIGAAVVRRSANQDHEQA</sequence>
<dbReference type="Proteomes" id="UP000316184">
    <property type="component" value="Unassembled WGS sequence"/>
</dbReference>
<evidence type="ECO:0000313" key="3">
    <source>
        <dbReference type="Proteomes" id="UP000316184"/>
    </source>
</evidence>
<name>A0A561U8Z9_9PSEU</name>
<accession>A0A561U8Z9</accession>
<evidence type="ECO:0000313" key="2">
    <source>
        <dbReference type="EMBL" id="TWF95846.1"/>
    </source>
</evidence>
<evidence type="ECO:0000256" key="1">
    <source>
        <dbReference type="SAM" id="MobiDB-lite"/>
    </source>
</evidence>
<organism evidence="2 3">
    <name type="scientific">Saccharopolyspora dendranthemae</name>
    <dbReference type="NCBI Taxonomy" id="1181886"/>
    <lineage>
        <taxon>Bacteria</taxon>
        <taxon>Bacillati</taxon>
        <taxon>Actinomycetota</taxon>
        <taxon>Actinomycetes</taxon>
        <taxon>Pseudonocardiales</taxon>
        <taxon>Pseudonocardiaceae</taxon>
        <taxon>Saccharopolyspora</taxon>
    </lineage>
</organism>